<sequence>MSPIERTVKVAIVGSGLAGLTAGYLLTEPVESEKGKERGHIEVHLFEKSPTLGMDAASVSIPVAKSAGDWRIDVPMRSFQGGYYPNVIALYEKLGVSFRKANFSYSFSFMSQPKERDNRSVTTTMIYNGSSGSAGVSKPTILGGVPQQKGQNYLLYLLGKLWGTGLFILLTMQIAVCFAMTIWHSIPVRRPQKLSTMTLGEWVQEVAPTGEIARLTGMDVAWGDYVETILLPLMSAMTTAPEDDVMNHPVEEILDYCWLTLGTSHYVVSNGVRDVVSRLSRNLQNVHLSSSIISIRPDPQDSRLISLECHDGDVYSGFHHLVFATQASSAIPLLGSYMSNLPSSAESQRMAIMDQIRCLKAFKYRSTIVINHTDESLLPDNVQDRRDLNLVTSGWPEDEDACDEGLCVSSSHTMATHILPRPAGYPSHLPDVYQTTNPFVSPRKDTIISVSSLERAVLDCEAKEALKGLCKVKKQSWWGCRTMAKCGLGSVQGAGRLTDGCPGVWISGSYAYLGVPLLEGCVVSARNVVEEGILKTEGLKLRREPWSI</sequence>
<reference evidence="2 3" key="1">
    <citation type="journal article" date="2020" name="ISME J.">
        <title>Uncovering the hidden diversity of litter-decomposition mechanisms in mushroom-forming fungi.</title>
        <authorList>
            <person name="Floudas D."/>
            <person name="Bentzer J."/>
            <person name="Ahren D."/>
            <person name="Johansson T."/>
            <person name="Persson P."/>
            <person name="Tunlid A."/>
        </authorList>
    </citation>
    <scope>NUCLEOTIDE SEQUENCE [LARGE SCALE GENOMIC DNA]</scope>
    <source>
        <strain evidence="2 3">CBS 175.51</strain>
    </source>
</reference>
<dbReference type="GO" id="GO:0016491">
    <property type="term" value="F:oxidoreductase activity"/>
    <property type="evidence" value="ECO:0007669"/>
    <property type="project" value="TreeGrafter"/>
</dbReference>
<dbReference type="PANTHER" id="PTHR42923:SF17">
    <property type="entry name" value="AMINE OXIDASE DOMAIN-CONTAINING PROTEIN"/>
    <property type="match status" value="1"/>
</dbReference>
<comment type="caution">
    <text evidence="2">The sequence shown here is derived from an EMBL/GenBank/DDBJ whole genome shotgun (WGS) entry which is preliminary data.</text>
</comment>
<dbReference type="Gene3D" id="3.50.50.60">
    <property type="entry name" value="FAD/NAD(P)-binding domain"/>
    <property type="match status" value="1"/>
</dbReference>
<proteinExistence type="predicted"/>
<accession>A0A8H5C7W6</accession>
<protein>
    <recommendedName>
        <fullName evidence="4">Amine oxidase domain-containing protein</fullName>
    </recommendedName>
</protein>
<dbReference type="InterPro" id="IPR050464">
    <property type="entry name" value="Zeta_carotene_desat/Oxidored"/>
</dbReference>
<feature type="transmembrane region" description="Helical" evidence="1">
    <location>
        <begin position="161"/>
        <end position="183"/>
    </location>
</feature>
<dbReference type="PANTHER" id="PTHR42923">
    <property type="entry name" value="PROTOPORPHYRINOGEN OXIDASE"/>
    <property type="match status" value="1"/>
</dbReference>
<dbReference type="AlphaFoldDB" id="A0A8H5C7W6"/>
<dbReference type="SUPFAM" id="SSF51905">
    <property type="entry name" value="FAD/NAD(P)-binding domain"/>
    <property type="match status" value="1"/>
</dbReference>
<organism evidence="2 3">
    <name type="scientific">Ephemerocybe angulata</name>
    <dbReference type="NCBI Taxonomy" id="980116"/>
    <lineage>
        <taxon>Eukaryota</taxon>
        <taxon>Fungi</taxon>
        <taxon>Dikarya</taxon>
        <taxon>Basidiomycota</taxon>
        <taxon>Agaricomycotina</taxon>
        <taxon>Agaricomycetes</taxon>
        <taxon>Agaricomycetidae</taxon>
        <taxon>Agaricales</taxon>
        <taxon>Agaricineae</taxon>
        <taxon>Psathyrellaceae</taxon>
        <taxon>Ephemerocybe</taxon>
    </lineage>
</organism>
<evidence type="ECO:0000256" key="1">
    <source>
        <dbReference type="SAM" id="Phobius"/>
    </source>
</evidence>
<keyword evidence="1" id="KW-1133">Transmembrane helix</keyword>
<dbReference type="InterPro" id="IPR036188">
    <property type="entry name" value="FAD/NAD-bd_sf"/>
</dbReference>
<keyword evidence="1" id="KW-0472">Membrane</keyword>
<keyword evidence="3" id="KW-1185">Reference proteome</keyword>
<keyword evidence="1" id="KW-0812">Transmembrane</keyword>
<dbReference type="Proteomes" id="UP000541558">
    <property type="component" value="Unassembled WGS sequence"/>
</dbReference>
<evidence type="ECO:0008006" key="4">
    <source>
        <dbReference type="Google" id="ProtNLM"/>
    </source>
</evidence>
<dbReference type="OrthoDB" id="1111734at2759"/>
<evidence type="ECO:0000313" key="2">
    <source>
        <dbReference type="EMBL" id="KAF5336842.1"/>
    </source>
</evidence>
<gene>
    <name evidence="2" type="ORF">D9611_003402</name>
</gene>
<dbReference type="Pfam" id="PF13450">
    <property type="entry name" value="NAD_binding_8"/>
    <property type="match status" value="1"/>
</dbReference>
<evidence type="ECO:0000313" key="3">
    <source>
        <dbReference type="Proteomes" id="UP000541558"/>
    </source>
</evidence>
<dbReference type="EMBL" id="JAACJK010000057">
    <property type="protein sequence ID" value="KAF5336842.1"/>
    <property type="molecule type" value="Genomic_DNA"/>
</dbReference>
<name>A0A8H5C7W6_9AGAR</name>